<evidence type="ECO:0000313" key="3">
    <source>
        <dbReference type="Proteomes" id="UP001309876"/>
    </source>
</evidence>
<feature type="compositionally biased region" description="Polar residues" evidence="1">
    <location>
        <begin position="23"/>
        <end position="32"/>
    </location>
</feature>
<reference evidence="2 3" key="1">
    <citation type="submission" date="2023-08" db="EMBL/GenBank/DDBJ databases">
        <title>Black Yeasts Isolated from many extreme environments.</title>
        <authorList>
            <person name="Coleine C."/>
            <person name="Stajich J.E."/>
            <person name="Selbmann L."/>
        </authorList>
    </citation>
    <scope>NUCLEOTIDE SEQUENCE [LARGE SCALE GENOMIC DNA]</scope>
    <source>
        <strain evidence="2 3">CCFEE 5910</strain>
    </source>
</reference>
<name>A0AAN7SUJ1_9EURO</name>
<evidence type="ECO:0000313" key="2">
    <source>
        <dbReference type="EMBL" id="KAK5081990.1"/>
    </source>
</evidence>
<comment type="caution">
    <text evidence="2">The sequence shown here is derived from an EMBL/GenBank/DDBJ whole genome shotgun (WGS) entry which is preliminary data.</text>
</comment>
<feature type="compositionally biased region" description="Polar residues" evidence="1">
    <location>
        <begin position="1"/>
        <end position="13"/>
    </location>
</feature>
<dbReference type="Proteomes" id="UP001309876">
    <property type="component" value="Unassembled WGS sequence"/>
</dbReference>
<protein>
    <submittedName>
        <fullName evidence="2">Uncharacterized protein</fullName>
    </submittedName>
</protein>
<keyword evidence="3" id="KW-1185">Reference proteome</keyword>
<feature type="compositionally biased region" description="Basic and acidic residues" evidence="1">
    <location>
        <begin position="48"/>
        <end position="57"/>
    </location>
</feature>
<feature type="region of interest" description="Disordered" evidence="1">
    <location>
        <begin position="1"/>
        <end position="153"/>
    </location>
</feature>
<accession>A0AAN7SUJ1</accession>
<dbReference type="EMBL" id="JAVRRJ010000008">
    <property type="protein sequence ID" value="KAK5081990.1"/>
    <property type="molecule type" value="Genomic_DNA"/>
</dbReference>
<organism evidence="2 3">
    <name type="scientific">Lithohypha guttulata</name>
    <dbReference type="NCBI Taxonomy" id="1690604"/>
    <lineage>
        <taxon>Eukaryota</taxon>
        <taxon>Fungi</taxon>
        <taxon>Dikarya</taxon>
        <taxon>Ascomycota</taxon>
        <taxon>Pezizomycotina</taxon>
        <taxon>Eurotiomycetes</taxon>
        <taxon>Chaetothyriomycetidae</taxon>
        <taxon>Chaetothyriales</taxon>
        <taxon>Trichomeriaceae</taxon>
        <taxon>Lithohypha</taxon>
    </lineage>
</organism>
<gene>
    <name evidence="2" type="ORF">LTR05_007132</name>
</gene>
<sequence length="153" mass="15784">MTPNIVKGSNSLPSDRYDDPNHPANQASFQANKTEKSQESDMSSGGMDGDHAGKTMDRGANAATNLTEMSEGIHEDAKQTAGAGQKETGQGTSVFDANKGSIGSAFAKDGSIGQIGEKVGGPFSSEGMIGKNFTQGGSIGGTFQKLADKNQEH</sequence>
<proteinExistence type="predicted"/>
<evidence type="ECO:0000256" key="1">
    <source>
        <dbReference type="SAM" id="MobiDB-lite"/>
    </source>
</evidence>
<dbReference type="AlphaFoldDB" id="A0AAN7SUJ1"/>